<dbReference type="Pfam" id="PF18015">
    <property type="entry name" value="Acetyltransf_19"/>
    <property type="match status" value="1"/>
</dbReference>
<dbReference type="EMBL" id="JAGKSP010000001">
    <property type="protein sequence ID" value="MBP3961569.1"/>
    <property type="molecule type" value="Genomic_DNA"/>
</dbReference>
<dbReference type="RefSeq" id="WP_210655095.1">
    <property type="nucleotide sequence ID" value="NZ_JAGKSP010000001.1"/>
</dbReference>
<dbReference type="Gene3D" id="3.40.630.80">
    <property type="match status" value="1"/>
</dbReference>
<protein>
    <submittedName>
        <fullName evidence="3">GNAT family N-acetyltransferase</fullName>
    </submittedName>
</protein>
<dbReference type="InterPro" id="IPR016181">
    <property type="entry name" value="Acyl_CoA_acyltransferase"/>
</dbReference>
<gene>
    <name evidence="2" type="ORF">I8J30_02515</name>
    <name evidence="3" type="ORF">I8J30_13680</name>
</gene>
<dbReference type="InterPro" id="IPR040579">
    <property type="entry name" value="Acetyltransf_19"/>
</dbReference>
<sequence length="262" mass="29842">MITRPCQISEIQHLVEAYIAELSSPFDSFLEEHILASTFYIVEEGTAAIGYFAIHHNETLTQFYISRPYRKHAQPLFSRVLEENSLTTLFVPTCDELFLSLAIDKDFKLNKQAYFFQDSLAELSENQGSEDDSFRPAEPGDLRQIEQVCGDFLDHYERRIHNGELFAYYRGSLLLGIGVMEQSKLIAGVASIGMMTNALFRKQGIGRTIILHMKKWCYEHNLTPICGCWYYNEASKLTLESAGMVTKTRLLNIKVTSPSRSG</sequence>
<name>A0ABS5CCN5_9BACL</name>
<evidence type="ECO:0000313" key="4">
    <source>
        <dbReference type="Proteomes" id="UP000673394"/>
    </source>
</evidence>
<dbReference type="EMBL" id="JAGKSP010000004">
    <property type="protein sequence ID" value="MBP3963761.1"/>
    <property type="molecule type" value="Genomic_DNA"/>
</dbReference>
<dbReference type="SUPFAM" id="SSF55729">
    <property type="entry name" value="Acyl-CoA N-acyltransferases (Nat)"/>
    <property type="match status" value="1"/>
</dbReference>
<reference evidence="3 4" key="1">
    <citation type="submission" date="2021-04" db="EMBL/GenBank/DDBJ databases">
        <title>Paenibacillus sp. DLE-14 whole genome sequence.</title>
        <authorList>
            <person name="Ham Y.J."/>
        </authorList>
    </citation>
    <scope>NUCLEOTIDE SEQUENCE [LARGE SCALE GENOMIC DNA]</scope>
    <source>
        <strain evidence="3 4">DLE-14</strain>
    </source>
</reference>
<keyword evidence="4" id="KW-1185">Reference proteome</keyword>
<accession>A0ABS5CCN5</accession>
<organism evidence="3 4">
    <name type="scientific">Paenibacillus lignilyticus</name>
    <dbReference type="NCBI Taxonomy" id="1172615"/>
    <lineage>
        <taxon>Bacteria</taxon>
        <taxon>Bacillati</taxon>
        <taxon>Bacillota</taxon>
        <taxon>Bacilli</taxon>
        <taxon>Bacillales</taxon>
        <taxon>Paenibacillaceae</taxon>
        <taxon>Paenibacillus</taxon>
    </lineage>
</organism>
<dbReference type="Proteomes" id="UP000673394">
    <property type="component" value="Unassembled WGS sequence"/>
</dbReference>
<evidence type="ECO:0000313" key="3">
    <source>
        <dbReference type="EMBL" id="MBP3963761.1"/>
    </source>
</evidence>
<evidence type="ECO:0000313" key="2">
    <source>
        <dbReference type="EMBL" id="MBP3961569.1"/>
    </source>
</evidence>
<dbReference type="Gene3D" id="3.40.630.30">
    <property type="match status" value="1"/>
</dbReference>
<proteinExistence type="predicted"/>
<comment type="caution">
    <text evidence="3">The sequence shown here is derived from an EMBL/GenBank/DDBJ whole genome shotgun (WGS) entry which is preliminary data.</text>
</comment>
<feature type="domain" description="Acetyltransferase (GNAT)" evidence="1">
    <location>
        <begin position="8"/>
        <end position="119"/>
    </location>
</feature>
<evidence type="ECO:0000259" key="1">
    <source>
        <dbReference type="Pfam" id="PF18015"/>
    </source>
</evidence>